<protein>
    <submittedName>
        <fullName evidence="1">Uncharacterized protein</fullName>
    </submittedName>
</protein>
<comment type="caution">
    <text evidence="1">The sequence shown here is derived from an EMBL/GenBank/DDBJ whole genome shotgun (WGS) entry which is preliminary data.</text>
</comment>
<sequence>MRKINLQAIADNLNKLGDFLSKRDIEDLSKAALIKQYGIEQVDLLILLGGSIVYGCEIAGKAFHDGIAKQLK</sequence>
<dbReference type="Proteomes" id="UP000776252">
    <property type="component" value="Unassembled WGS sequence"/>
</dbReference>
<accession>A0ABS6BQN4</accession>
<keyword evidence="2" id="KW-1185">Reference proteome</keyword>
<organism evidence="1 2">
    <name type="scientific">Clostridium frigoris</name>
    <dbReference type="NCBI Taxonomy" id="205327"/>
    <lineage>
        <taxon>Bacteria</taxon>
        <taxon>Bacillati</taxon>
        <taxon>Bacillota</taxon>
        <taxon>Clostridia</taxon>
        <taxon>Eubacteriales</taxon>
        <taxon>Clostridiaceae</taxon>
        <taxon>Clostridium</taxon>
    </lineage>
</organism>
<evidence type="ECO:0000313" key="1">
    <source>
        <dbReference type="EMBL" id="MBU3159097.1"/>
    </source>
</evidence>
<name>A0ABS6BQN4_9CLOT</name>
<evidence type="ECO:0000313" key="2">
    <source>
        <dbReference type="Proteomes" id="UP000776252"/>
    </source>
</evidence>
<dbReference type="EMBL" id="JAHLDV010000006">
    <property type="protein sequence ID" value="MBU3159097.1"/>
    <property type="molecule type" value="Genomic_DNA"/>
</dbReference>
<dbReference type="RefSeq" id="WP_216146297.1">
    <property type="nucleotide sequence ID" value="NZ_JAHLDV010000006.1"/>
</dbReference>
<reference evidence="1 2" key="1">
    <citation type="submission" date="2021-06" db="EMBL/GenBank/DDBJ databases">
        <title>Clostridia strains as spoilage organisms.</title>
        <authorList>
            <person name="Wambui J."/>
            <person name="Stephan R."/>
            <person name="Stevens M.J.A."/>
        </authorList>
    </citation>
    <scope>NUCLEOTIDE SEQUENCE [LARGE SCALE GENOMIC DNA]</scope>
    <source>
        <strain evidence="1 2">DSM 14204</strain>
    </source>
</reference>
<proteinExistence type="predicted"/>
<gene>
    <name evidence="1" type="ORF">KPL37_04900</name>
</gene>